<dbReference type="Proteomes" id="UP000004018">
    <property type="component" value="Unassembled WGS sequence"/>
</dbReference>
<accession>A0ABN0D2C1</accession>
<dbReference type="PANTHER" id="PTHR13748:SF62">
    <property type="entry name" value="COBW DOMAIN-CONTAINING PROTEIN"/>
    <property type="match status" value="1"/>
</dbReference>
<dbReference type="CDD" id="cd03112">
    <property type="entry name" value="CobW-like"/>
    <property type="match status" value="1"/>
</dbReference>
<dbReference type="Gene3D" id="3.40.50.300">
    <property type="entry name" value="P-loop containing nucleotide triphosphate hydrolases"/>
    <property type="match status" value="1"/>
</dbReference>
<reference evidence="2 3" key="1">
    <citation type="submission" date="2011-04" db="EMBL/GenBank/DDBJ databases">
        <authorList>
            <person name="Harkins D.M."/>
            <person name="Madupu R."/>
            <person name="Durkin A.S."/>
            <person name="Torralba M."/>
            <person name="Methe B."/>
            <person name="Sutton G.G."/>
            <person name="Nelson K.E."/>
        </authorList>
    </citation>
    <scope>NUCLEOTIDE SEQUENCE [LARGE SCALE GENOMIC DNA]</scope>
    <source>
        <strain evidence="2 3">UPII 199-6</strain>
    </source>
</reference>
<sequence>MQIPVYIISGFLGAGKTTCIRHLLAQMAGKARVMIIENDFGEVSFDAQVLQSAGVQVQELTSGCICCTLAGDFKQSLQAALRGRDVDLILIEPSGVGKLSDIIAACQSAELADKLSLRQCVTVVDVQRCALYLRNFGEFYKDQISHSQVVFLSHVDENPQAVTAAEAAVRTYNPTCRIYAEPWEKLPLGDLVFSASAGIELSGSPVQEPSCDQDHAHDHAAPFVTCTLYAKEPRSAAAWQQVIRAGISLEGAALVRVKGILPTPSGYIQVQYNGGALTCADSTVPGRSLTCIGTSLQEKRWRALWEEV</sequence>
<dbReference type="InterPro" id="IPR003495">
    <property type="entry name" value="CobW/HypB/UreG_nucleotide-bd"/>
</dbReference>
<dbReference type="Pfam" id="PF02492">
    <property type="entry name" value="cobW"/>
    <property type="match status" value="1"/>
</dbReference>
<proteinExistence type="predicted"/>
<protein>
    <submittedName>
        <fullName evidence="2">CobW/P47K family protein</fullName>
    </submittedName>
</protein>
<comment type="caution">
    <text evidence="2">The sequence shown here is derived from an EMBL/GenBank/DDBJ whole genome shotgun (WGS) entry which is preliminary data.</text>
</comment>
<dbReference type="SUPFAM" id="SSF52540">
    <property type="entry name" value="P-loop containing nucleoside triphosphate hydrolases"/>
    <property type="match status" value="1"/>
</dbReference>
<dbReference type="PANTHER" id="PTHR13748">
    <property type="entry name" value="COBW-RELATED"/>
    <property type="match status" value="1"/>
</dbReference>
<evidence type="ECO:0000259" key="1">
    <source>
        <dbReference type="Pfam" id="PF02492"/>
    </source>
</evidence>
<evidence type="ECO:0000313" key="3">
    <source>
        <dbReference type="Proteomes" id="UP000004018"/>
    </source>
</evidence>
<dbReference type="EMBL" id="AFIJ01000007">
    <property type="protein sequence ID" value="EGL42071.1"/>
    <property type="molecule type" value="Genomic_DNA"/>
</dbReference>
<dbReference type="RefSeq" id="WP_007390532.1">
    <property type="nucleotide sequence ID" value="NZ_AFIJ01000007.1"/>
</dbReference>
<feature type="domain" description="CobW/HypB/UreG nucleotide-binding" evidence="1">
    <location>
        <begin position="4"/>
        <end position="176"/>
    </location>
</feature>
<organism evidence="2 3">
    <name type="scientific">Megasphaera lornae</name>
    <dbReference type="NCBI Taxonomy" id="1000568"/>
    <lineage>
        <taxon>Bacteria</taxon>
        <taxon>Bacillati</taxon>
        <taxon>Bacillota</taxon>
        <taxon>Negativicutes</taxon>
        <taxon>Veillonellales</taxon>
        <taxon>Veillonellaceae</taxon>
        <taxon>Megasphaera</taxon>
    </lineage>
</organism>
<name>A0ABN0D2C1_9FIRM</name>
<gene>
    <name evidence="2" type="ORF">HMPREF1039_0272</name>
</gene>
<evidence type="ECO:0000313" key="2">
    <source>
        <dbReference type="EMBL" id="EGL42071.1"/>
    </source>
</evidence>
<dbReference type="InterPro" id="IPR051316">
    <property type="entry name" value="Zinc-reg_GTPase_activator"/>
</dbReference>
<keyword evidence="3" id="KW-1185">Reference proteome</keyword>
<dbReference type="InterPro" id="IPR027417">
    <property type="entry name" value="P-loop_NTPase"/>
</dbReference>